<keyword evidence="2" id="KW-0732">Signal</keyword>
<feature type="signal peptide" evidence="2">
    <location>
        <begin position="1"/>
        <end position="24"/>
    </location>
</feature>
<evidence type="ECO:0008006" key="5">
    <source>
        <dbReference type="Google" id="ProtNLM"/>
    </source>
</evidence>
<evidence type="ECO:0000256" key="2">
    <source>
        <dbReference type="SAM" id="SignalP"/>
    </source>
</evidence>
<evidence type="ECO:0000256" key="1">
    <source>
        <dbReference type="SAM" id="MobiDB-lite"/>
    </source>
</evidence>
<protein>
    <recommendedName>
        <fullName evidence="5">MSHA biogenesis protein MshK</fullName>
    </recommendedName>
</protein>
<accession>A0A8F9TX24</accession>
<keyword evidence="4" id="KW-1185">Reference proteome</keyword>
<dbReference type="EMBL" id="CP080507">
    <property type="protein sequence ID" value="QYM79566.1"/>
    <property type="molecule type" value="Genomic_DNA"/>
</dbReference>
<feature type="region of interest" description="Disordered" evidence="1">
    <location>
        <begin position="58"/>
        <end position="85"/>
    </location>
</feature>
<sequence length="167" mass="18112">MRIRWTLLLLIALAARTAFGAARADVPPPADRAPVIELARRLAQPPKVEPLAVDLPQPFNPPGFDLPDPSERRPTAAPAAGEPAAPVTDRQVLEKIAARIRPSGLVIINGESLLIFGQKRLKVGDHLIVTLDKTDYDVEITAIDSAGYSLRLNRDEITRSLNPGHTP</sequence>
<reference evidence="3" key="1">
    <citation type="submission" date="2021-08" db="EMBL/GenBank/DDBJ databases">
        <title>Genome of a novel bacterium of the phylum Verrucomicrobia, Oleiharenicola sp. KSB-15.</title>
        <authorList>
            <person name="Chung J.-H."/>
            <person name="Ahn J.-H."/>
            <person name="Yoon Y."/>
            <person name="Kim D.-Y."/>
            <person name="An S.-H."/>
            <person name="Park I."/>
            <person name="Yeon J."/>
        </authorList>
    </citation>
    <scope>NUCLEOTIDE SEQUENCE</scope>
    <source>
        <strain evidence="3">KSB-15</strain>
    </source>
</reference>
<dbReference type="KEGG" id="ole:K0B96_02815"/>
<feature type="compositionally biased region" description="Low complexity" evidence="1">
    <location>
        <begin position="75"/>
        <end position="85"/>
    </location>
</feature>
<proteinExistence type="predicted"/>
<dbReference type="Proteomes" id="UP000825051">
    <property type="component" value="Chromosome"/>
</dbReference>
<gene>
    <name evidence="3" type="ORF">K0B96_02815</name>
</gene>
<dbReference type="AlphaFoldDB" id="A0A8F9TX24"/>
<evidence type="ECO:0000313" key="3">
    <source>
        <dbReference type="EMBL" id="QYM79566.1"/>
    </source>
</evidence>
<name>A0A8F9TX24_9BACT</name>
<organism evidence="3 4">
    <name type="scientific">Horticoccus luteus</name>
    <dbReference type="NCBI Taxonomy" id="2862869"/>
    <lineage>
        <taxon>Bacteria</taxon>
        <taxon>Pseudomonadati</taxon>
        <taxon>Verrucomicrobiota</taxon>
        <taxon>Opitutia</taxon>
        <taxon>Opitutales</taxon>
        <taxon>Opitutaceae</taxon>
        <taxon>Horticoccus</taxon>
    </lineage>
</organism>
<feature type="chain" id="PRO_5034200084" description="MSHA biogenesis protein MshK" evidence="2">
    <location>
        <begin position="25"/>
        <end position="167"/>
    </location>
</feature>
<evidence type="ECO:0000313" key="4">
    <source>
        <dbReference type="Proteomes" id="UP000825051"/>
    </source>
</evidence>
<dbReference type="RefSeq" id="WP_220163622.1">
    <property type="nucleotide sequence ID" value="NZ_CP080507.1"/>
</dbReference>